<reference evidence="2" key="1">
    <citation type="journal article" date="2019" name="Int. J. Syst. Evol. Microbiol.">
        <title>The Global Catalogue of Microorganisms (GCM) 10K type strain sequencing project: providing services to taxonomists for standard genome sequencing and annotation.</title>
        <authorList>
            <consortium name="The Broad Institute Genomics Platform"/>
            <consortium name="The Broad Institute Genome Sequencing Center for Infectious Disease"/>
            <person name="Wu L."/>
            <person name="Ma J."/>
        </authorList>
    </citation>
    <scope>NUCLEOTIDE SEQUENCE [LARGE SCALE GENOMIC DNA]</scope>
    <source>
        <strain evidence="2">JCM 9373</strain>
    </source>
</reference>
<comment type="caution">
    <text evidence="1">The sequence shown here is derived from an EMBL/GenBank/DDBJ whole genome shotgun (WGS) entry which is preliminary data.</text>
</comment>
<accession>A0ABP6N8E7</accession>
<keyword evidence="2" id="KW-1185">Reference proteome</keyword>
<gene>
    <name evidence="1" type="ORF">GCM10010466_33680</name>
</gene>
<dbReference type="Proteomes" id="UP001500320">
    <property type="component" value="Unassembled WGS sequence"/>
</dbReference>
<organism evidence="1 2">
    <name type="scientific">Planomonospora alba</name>
    <dbReference type="NCBI Taxonomy" id="161354"/>
    <lineage>
        <taxon>Bacteria</taxon>
        <taxon>Bacillati</taxon>
        <taxon>Actinomycetota</taxon>
        <taxon>Actinomycetes</taxon>
        <taxon>Streptosporangiales</taxon>
        <taxon>Streptosporangiaceae</taxon>
        <taxon>Planomonospora</taxon>
    </lineage>
</organism>
<dbReference type="EMBL" id="BAAAUT010000025">
    <property type="protein sequence ID" value="GAA3139856.1"/>
    <property type="molecule type" value="Genomic_DNA"/>
</dbReference>
<proteinExistence type="predicted"/>
<name>A0ABP6N8E7_9ACTN</name>
<evidence type="ECO:0000313" key="1">
    <source>
        <dbReference type="EMBL" id="GAA3139856.1"/>
    </source>
</evidence>
<sequence length="62" mass="6701">MDAARVEQPTVVNVQTVVAPADRLGPEHRQPEIPAAECPEDQCLPISHVSSGKVILSKERVT</sequence>
<evidence type="ECO:0000313" key="2">
    <source>
        <dbReference type="Proteomes" id="UP001500320"/>
    </source>
</evidence>
<protein>
    <submittedName>
        <fullName evidence="1">Uncharacterized protein</fullName>
    </submittedName>
</protein>